<dbReference type="InterPro" id="IPR000182">
    <property type="entry name" value="GNAT_dom"/>
</dbReference>
<evidence type="ECO:0000259" key="2">
    <source>
        <dbReference type="PROSITE" id="PS51186"/>
    </source>
</evidence>
<dbReference type="PROSITE" id="PS51186">
    <property type="entry name" value="GNAT"/>
    <property type="match status" value="1"/>
</dbReference>
<evidence type="ECO:0000313" key="3">
    <source>
        <dbReference type="EMBL" id="SFE54720.1"/>
    </source>
</evidence>
<organism evidence="3 4">
    <name type="scientific">Roseivivax sediminis</name>
    <dbReference type="NCBI Taxonomy" id="936889"/>
    <lineage>
        <taxon>Bacteria</taxon>
        <taxon>Pseudomonadati</taxon>
        <taxon>Pseudomonadota</taxon>
        <taxon>Alphaproteobacteria</taxon>
        <taxon>Rhodobacterales</taxon>
        <taxon>Roseobacteraceae</taxon>
        <taxon>Roseivivax</taxon>
    </lineage>
</organism>
<dbReference type="Gene3D" id="3.40.630.30">
    <property type="match status" value="1"/>
</dbReference>
<gene>
    <name evidence="3" type="ORF">SAMN04515678_11121</name>
</gene>
<keyword evidence="4" id="KW-1185">Reference proteome</keyword>
<dbReference type="GO" id="GO:0008080">
    <property type="term" value="F:N-acetyltransferase activity"/>
    <property type="evidence" value="ECO:0007669"/>
    <property type="project" value="InterPro"/>
</dbReference>
<dbReference type="RefSeq" id="WP_149757054.1">
    <property type="nucleotide sequence ID" value="NZ_FOMS01000011.1"/>
</dbReference>
<dbReference type="PANTHER" id="PTHR13947">
    <property type="entry name" value="GNAT FAMILY N-ACETYLTRANSFERASE"/>
    <property type="match status" value="1"/>
</dbReference>
<proteinExistence type="predicted"/>
<reference evidence="3 4" key="1">
    <citation type="submission" date="2016-10" db="EMBL/GenBank/DDBJ databases">
        <authorList>
            <person name="Varghese N."/>
            <person name="Submissions S."/>
        </authorList>
    </citation>
    <scope>NUCLEOTIDE SEQUENCE [LARGE SCALE GENOMIC DNA]</scope>
    <source>
        <strain evidence="4">YIM D21,KCTC 23444,ACCC 10710</strain>
    </source>
</reference>
<protein>
    <submittedName>
        <fullName evidence="3">Acetyltransferase (GNAT) family protein</fullName>
    </submittedName>
</protein>
<dbReference type="PANTHER" id="PTHR13947:SF37">
    <property type="entry name" value="LD18367P"/>
    <property type="match status" value="1"/>
</dbReference>
<dbReference type="AlphaFoldDB" id="A0A1I2BHQ4"/>
<dbReference type="InterPro" id="IPR016181">
    <property type="entry name" value="Acyl_CoA_acyltransferase"/>
</dbReference>
<feature type="domain" description="N-acetyltransferase" evidence="2">
    <location>
        <begin position="3"/>
        <end position="156"/>
    </location>
</feature>
<name>A0A1I2BHQ4_9RHOB</name>
<sequence length="159" mass="17684">MNVDLRPFTHADADWLVAAHADLYAAEAGFDAGFGALVGEVVAAFLRDHDPACERGWIAWQSDARLGSIFCVRAAPEVARLRLFLLMPEARGQGVGRRMLETCMGFTRDRGYARLILDTHESHRAACALYRRAGFTCLSSRPVRSFGQNLVQQRFEIAL</sequence>
<dbReference type="InterPro" id="IPR050769">
    <property type="entry name" value="NAT_camello-type"/>
</dbReference>
<evidence type="ECO:0000313" key="4">
    <source>
        <dbReference type="Proteomes" id="UP000325289"/>
    </source>
</evidence>
<dbReference type="CDD" id="cd04301">
    <property type="entry name" value="NAT_SF"/>
    <property type="match status" value="1"/>
</dbReference>
<dbReference type="OrthoDB" id="273614at2"/>
<dbReference type="EMBL" id="FOMS01000011">
    <property type="protein sequence ID" value="SFE54720.1"/>
    <property type="molecule type" value="Genomic_DNA"/>
</dbReference>
<dbReference type="Pfam" id="PF00583">
    <property type="entry name" value="Acetyltransf_1"/>
    <property type="match status" value="1"/>
</dbReference>
<accession>A0A1I2BHQ4</accession>
<keyword evidence="1 3" id="KW-0808">Transferase</keyword>
<dbReference type="Proteomes" id="UP000325289">
    <property type="component" value="Unassembled WGS sequence"/>
</dbReference>
<dbReference type="SUPFAM" id="SSF55729">
    <property type="entry name" value="Acyl-CoA N-acyltransferases (Nat)"/>
    <property type="match status" value="1"/>
</dbReference>
<evidence type="ECO:0000256" key="1">
    <source>
        <dbReference type="ARBA" id="ARBA00022679"/>
    </source>
</evidence>